<evidence type="ECO:0000256" key="8">
    <source>
        <dbReference type="ARBA" id="ARBA00022801"/>
    </source>
</evidence>
<evidence type="ECO:0000259" key="13">
    <source>
        <dbReference type="PROSITE" id="PS50600"/>
    </source>
</evidence>
<name>A0A9Q0RET1_ANAIG</name>
<evidence type="ECO:0000256" key="2">
    <source>
        <dbReference type="ARBA" id="ARBA00012513"/>
    </source>
</evidence>
<dbReference type="PANTHER" id="PTHR24363:SF0">
    <property type="entry name" value="SERINE_THREONINE KINASE LIKE DOMAIN CONTAINING 1"/>
    <property type="match status" value="1"/>
</dbReference>
<evidence type="ECO:0000256" key="3">
    <source>
        <dbReference type="ARBA" id="ARBA00022527"/>
    </source>
</evidence>
<organism evidence="14 15">
    <name type="scientific">Anaeramoeba ignava</name>
    <name type="common">Anaerobic marine amoeba</name>
    <dbReference type="NCBI Taxonomy" id="1746090"/>
    <lineage>
        <taxon>Eukaryota</taxon>
        <taxon>Metamonada</taxon>
        <taxon>Anaeramoebidae</taxon>
        <taxon>Anaeramoeba</taxon>
    </lineage>
</organism>
<dbReference type="PANTHER" id="PTHR24363">
    <property type="entry name" value="SERINE/THREONINE PROTEIN KINASE"/>
    <property type="match status" value="1"/>
</dbReference>
<keyword evidence="6" id="KW-0547">Nucleotide-binding</keyword>
<dbReference type="SUPFAM" id="SSF54001">
    <property type="entry name" value="Cysteine proteinases"/>
    <property type="match status" value="1"/>
</dbReference>
<evidence type="ECO:0000256" key="11">
    <source>
        <dbReference type="ARBA" id="ARBA00048679"/>
    </source>
</evidence>
<dbReference type="InterPro" id="IPR000719">
    <property type="entry name" value="Prot_kinase_dom"/>
</dbReference>
<dbReference type="Pfam" id="PF02902">
    <property type="entry name" value="Peptidase_C48"/>
    <property type="match status" value="1"/>
</dbReference>
<comment type="similarity">
    <text evidence="1">Belongs to the peptidase C48 family.</text>
</comment>
<keyword evidence="4" id="KW-0645">Protease</keyword>
<evidence type="ECO:0000256" key="10">
    <source>
        <dbReference type="ARBA" id="ARBA00047899"/>
    </source>
</evidence>
<keyword evidence="8" id="KW-0378">Hydrolase</keyword>
<dbReference type="SUPFAM" id="SSF56399">
    <property type="entry name" value="ADP-ribosylation"/>
    <property type="match status" value="1"/>
</dbReference>
<comment type="catalytic activity">
    <reaction evidence="10">
        <text>L-threonyl-[protein] + ATP = O-phospho-L-threonyl-[protein] + ADP + H(+)</text>
        <dbReference type="Rhea" id="RHEA:46608"/>
        <dbReference type="Rhea" id="RHEA-COMP:11060"/>
        <dbReference type="Rhea" id="RHEA-COMP:11605"/>
        <dbReference type="ChEBI" id="CHEBI:15378"/>
        <dbReference type="ChEBI" id="CHEBI:30013"/>
        <dbReference type="ChEBI" id="CHEBI:30616"/>
        <dbReference type="ChEBI" id="CHEBI:61977"/>
        <dbReference type="ChEBI" id="CHEBI:456216"/>
        <dbReference type="EC" id="2.7.11.1"/>
    </reaction>
</comment>
<dbReference type="InterPro" id="IPR011009">
    <property type="entry name" value="Kinase-like_dom_sf"/>
</dbReference>
<dbReference type="Gene3D" id="1.10.510.10">
    <property type="entry name" value="Transferase(Phosphotransferase) domain 1"/>
    <property type="match status" value="1"/>
</dbReference>
<evidence type="ECO:0000259" key="12">
    <source>
        <dbReference type="PROSITE" id="PS50011"/>
    </source>
</evidence>
<keyword evidence="3" id="KW-0723">Serine/threonine-protein kinase</keyword>
<evidence type="ECO:0000256" key="6">
    <source>
        <dbReference type="ARBA" id="ARBA00022741"/>
    </source>
</evidence>
<feature type="domain" description="Ubiquitin-like protease family profile" evidence="13">
    <location>
        <begin position="49"/>
        <end position="216"/>
    </location>
</feature>
<dbReference type="GO" id="GO:0008234">
    <property type="term" value="F:cysteine-type peptidase activity"/>
    <property type="evidence" value="ECO:0007669"/>
    <property type="project" value="InterPro"/>
</dbReference>
<feature type="domain" description="Protein kinase" evidence="12">
    <location>
        <begin position="791"/>
        <end position="1071"/>
    </location>
</feature>
<dbReference type="Pfam" id="PF00069">
    <property type="entry name" value="Pkinase"/>
    <property type="match status" value="1"/>
</dbReference>
<comment type="caution">
    <text evidence="14">The sequence shown here is derived from an EMBL/GenBank/DDBJ whole genome shotgun (WGS) entry which is preliminary data.</text>
</comment>
<dbReference type="SUPFAM" id="SSF56112">
    <property type="entry name" value="Protein kinase-like (PK-like)"/>
    <property type="match status" value="1"/>
</dbReference>
<dbReference type="PROSITE" id="PS50011">
    <property type="entry name" value="PROTEIN_KINASE_DOM"/>
    <property type="match status" value="1"/>
</dbReference>
<dbReference type="PROSITE" id="PS50600">
    <property type="entry name" value="ULP_PROTEASE"/>
    <property type="match status" value="1"/>
</dbReference>
<dbReference type="GO" id="GO:0004674">
    <property type="term" value="F:protein serine/threonine kinase activity"/>
    <property type="evidence" value="ECO:0007669"/>
    <property type="project" value="UniProtKB-KW"/>
</dbReference>
<dbReference type="SMART" id="SM00220">
    <property type="entry name" value="S_TKc"/>
    <property type="match status" value="1"/>
</dbReference>
<keyword evidence="7" id="KW-0418">Kinase</keyword>
<keyword evidence="9" id="KW-0067">ATP-binding</keyword>
<comment type="catalytic activity">
    <reaction evidence="11">
        <text>L-seryl-[protein] + ATP = O-phospho-L-seryl-[protein] + ADP + H(+)</text>
        <dbReference type="Rhea" id="RHEA:17989"/>
        <dbReference type="Rhea" id="RHEA-COMP:9863"/>
        <dbReference type="Rhea" id="RHEA-COMP:11604"/>
        <dbReference type="ChEBI" id="CHEBI:15378"/>
        <dbReference type="ChEBI" id="CHEBI:29999"/>
        <dbReference type="ChEBI" id="CHEBI:30616"/>
        <dbReference type="ChEBI" id="CHEBI:83421"/>
        <dbReference type="ChEBI" id="CHEBI:456216"/>
        <dbReference type="EC" id="2.7.11.1"/>
    </reaction>
</comment>
<keyword evidence="15" id="KW-1185">Reference proteome</keyword>
<evidence type="ECO:0000256" key="7">
    <source>
        <dbReference type="ARBA" id="ARBA00022777"/>
    </source>
</evidence>
<reference evidence="14" key="1">
    <citation type="submission" date="2022-10" db="EMBL/GenBank/DDBJ databases">
        <title>Novel sulphate-reducing endosymbionts in the free-living metamonad Anaeramoeba.</title>
        <authorList>
            <person name="Jerlstrom-Hultqvist J."/>
            <person name="Cepicka I."/>
            <person name="Gallot-Lavallee L."/>
            <person name="Salas-Leiva D."/>
            <person name="Curtis B.A."/>
            <person name="Zahonova K."/>
            <person name="Pipaliya S."/>
            <person name="Dacks J."/>
            <person name="Roger A.J."/>
        </authorList>
    </citation>
    <scope>NUCLEOTIDE SEQUENCE</scope>
    <source>
        <strain evidence="14">BMAN</strain>
    </source>
</reference>
<dbReference type="Gene3D" id="3.90.228.10">
    <property type="match status" value="1"/>
</dbReference>
<proteinExistence type="inferred from homology"/>
<evidence type="ECO:0000313" key="14">
    <source>
        <dbReference type="EMBL" id="KAJ5076034.1"/>
    </source>
</evidence>
<accession>A0A9Q0RET1</accession>
<evidence type="ECO:0000256" key="9">
    <source>
        <dbReference type="ARBA" id="ARBA00022840"/>
    </source>
</evidence>
<evidence type="ECO:0000256" key="5">
    <source>
        <dbReference type="ARBA" id="ARBA00022679"/>
    </source>
</evidence>
<dbReference type="OrthoDB" id="1939479at2759"/>
<dbReference type="EMBL" id="JAPDFW010000063">
    <property type="protein sequence ID" value="KAJ5076034.1"/>
    <property type="molecule type" value="Genomic_DNA"/>
</dbReference>
<dbReference type="EC" id="2.7.11.1" evidence="2"/>
<sequence>MNENLSENHPWRVKNQIPLDRNLTNQEFNKFLKEISEEENQIVIQIGDFVMESEILKNFLNGKNMSDLIIEPFFYLLSQRSQRENYPPIISMDCFFYEDLSTQGYDEVKARVYCTSPIKEPPIFLIPFHPNPEDWALAIIHFPLQTMFLYDPFHNNHKEVAKNLLEWFQKEYQQKKETIFDFKVSPNFNYKNVKKIVKPETSEDTGLFCCMFAYYITHPNIPFDYKLNDVQDFRVELLKMFMNNRVDPVGTKQEEIEEQIQTISNEEKQSTEHSFLQVLYYQNTRFCKIINYLNYLLAENELSSSLEECMELKEYLSRFLQSIINAIVDEVDVQSVDGFDWETAVSNYEALEDLISVIEMGMKSNVIKSDEYSEEMESLVSSACTIRSQILGVVMQFFEEFHPSELLSSIQSSQKEFDETLELLEQKLSPTIFKYDEFENQVQLLGDFSRALDISFIKSQFIELLKYKQYSLQINALMDKLLGLKDFEYLQNVLQERQSILDKFEQFINNTQNHMQISTEIQQIFELQNFENAQDVSLQIQERDELAKAISVDSKILRNGISNLVSEISNLYPKDENSLSKTNFENFQTDSDQFVSFVSSLKNINQIAQNLEKVFAENSQSISALLEQGLRSIIEANQPLQILENNNFFQFIDNDLIFLTDQDPQKEYKLSEISEQFESVFSQCSDYKSRITTSEFFYHILPDLDKKLQFLKEFDFKISFHFLKKKAIEKIIDKEQKIYPEITKLSQDLIQAQISARDLMDKYPMDEKALKSIHQLKSDHQSWKRIFETLQREKLFLYNSNFPELLYSNIKSSNTDLSQFPLDFRFVSRSIEEDYIKINTNFFQLKETKNTPKCMLIKAEYPLEYIRLLLKINHPLISPIQSYFYSKSENAYYLQLPYYPNGNVSELLKRGINRAQFILILQEILIALDHLHSQSLINNQINLDQIFVDQNGFAIVSPPAPEPDFSRSIDFIAPELVKSYKNGEKYISSKESDLYSVGVLMKKAISFISELSEDKQFISISEKLIDSSPEKRPSANDLLNDRLLNQNLFEDYDPITREPKYKLLPIDQSLFNILNKIPHEGINSISQTISKTPQIISVQEIKNPILESQFSSIKTKIYNSIQRKNKTPNDFEKYLYFDKIFLNNEQDCDRICKFGFSSCDFISGVFGKGLYFQSNENNEVGSFLDQKVEQEKKIIFENKENIEEKSFVLFLCRVFSGSVFQTKNTLLSLSEPPQKDGIEFHSVLGQKGSSKRHVIFNPLFVFPVFKIIIKF</sequence>
<evidence type="ECO:0000256" key="1">
    <source>
        <dbReference type="ARBA" id="ARBA00005234"/>
    </source>
</evidence>
<protein>
    <recommendedName>
        <fullName evidence="2">non-specific serine/threonine protein kinase</fullName>
        <ecNumber evidence="2">2.7.11.1</ecNumber>
    </recommendedName>
</protein>
<dbReference type="AlphaFoldDB" id="A0A9Q0RET1"/>
<keyword evidence="5" id="KW-0808">Transferase</keyword>
<dbReference type="InterPro" id="IPR038765">
    <property type="entry name" value="Papain-like_cys_pep_sf"/>
</dbReference>
<dbReference type="GO" id="GO:0005524">
    <property type="term" value="F:ATP binding"/>
    <property type="evidence" value="ECO:0007669"/>
    <property type="project" value="UniProtKB-KW"/>
</dbReference>
<evidence type="ECO:0000256" key="4">
    <source>
        <dbReference type="ARBA" id="ARBA00022670"/>
    </source>
</evidence>
<gene>
    <name evidence="14" type="ORF">M0811_06896</name>
</gene>
<dbReference type="Proteomes" id="UP001149090">
    <property type="component" value="Unassembled WGS sequence"/>
</dbReference>
<dbReference type="InterPro" id="IPR003653">
    <property type="entry name" value="Peptidase_C48_C"/>
</dbReference>
<dbReference type="GO" id="GO:0006508">
    <property type="term" value="P:proteolysis"/>
    <property type="evidence" value="ECO:0007669"/>
    <property type="project" value="UniProtKB-KW"/>
</dbReference>
<dbReference type="Gene3D" id="3.40.395.10">
    <property type="entry name" value="Adenoviral Proteinase, Chain A"/>
    <property type="match status" value="1"/>
</dbReference>
<evidence type="ECO:0000313" key="15">
    <source>
        <dbReference type="Proteomes" id="UP001149090"/>
    </source>
</evidence>